<evidence type="ECO:0000313" key="2">
    <source>
        <dbReference type="Proteomes" id="UP001374584"/>
    </source>
</evidence>
<keyword evidence="2" id="KW-1185">Reference proteome</keyword>
<reference evidence="1 2" key="1">
    <citation type="submission" date="2024-01" db="EMBL/GenBank/DDBJ databases">
        <title>The genomes of 5 underutilized Papilionoideae crops provide insights into root nodulation and disease resistanc.</title>
        <authorList>
            <person name="Jiang F."/>
        </authorList>
    </citation>
    <scope>NUCLEOTIDE SEQUENCE [LARGE SCALE GENOMIC DNA]</scope>
    <source>
        <strain evidence="1">JINMINGXINNONG_FW02</strain>
        <tissue evidence="1">Leaves</tissue>
    </source>
</reference>
<protein>
    <submittedName>
        <fullName evidence="1">Uncharacterized protein</fullName>
    </submittedName>
</protein>
<proteinExistence type="predicted"/>
<dbReference type="EMBL" id="JAYMYR010000003">
    <property type="protein sequence ID" value="KAK7374150.1"/>
    <property type="molecule type" value="Genomic_DNA"/>
</dbReference>
<name>A0AAN9RFH8_PHACN</name>
<dbReference type="AlphaFoldDB" id="A0AAN9RFH8"/>
<gene>
    <name evidence="1" type="ORF">VNO80_07576</name>
</gene>
<sequence length="132" mass="15216">MMATYSNNNIPNAGVGMEEIVKEVKEENDARFRRIEESWVRIMKAIRAERISVLKELRPVYLERFHIFCFLDAIIVRFERMPTIQIPNEVSKPSRGSRPSRGIRVSGGIRLPLLTKTSGQTVYCINLTFSDN</sequence>
<accession>A0AAN9RFH8</accession>
<organism evidence="1 2">
    <name type="scientific">Phaseolus coccineus</name>
    <name type="common">Scarlet runner bean</name>
    <name type="synonym">Phaseolus multiflorus</name>
    <dbReference type="NCBI Taxonomy" id="3886"/>
    <lineage>
        <taxon>Eukaryota</taxon>
        <taxon>Viridiplantae</taxon>
        <taxon>Streptophyta</taxon>
        <taxon>Embryophyta</taxon>
        <taxon>Tracheophyta</taxon>
        <taxon>Spermatophyta</taxon>
        <taxon>Magnoliopsida</taxon>
        <taxon>eudicotyledons</taxon>
        <taxon>Gunneridae</taxon>
        <taxon>Pentapetalae</taxon>
        <taxon>rosids</taxon>
        <taxon>fabids</taxon>
        <taxon>Fabales</taxon>
        <taxon>Fabaceae</taxon>
        <taxon>Papilionoideae</taxon>
        <taxon>50 kb inversion clade</taxon>
        <taxon>NPAAA clade</taxon>
        <taxon>indigoferoid/millettioid clade</taxon>
        <taxon>Phaseoleae</taxon>
        <taxon>Phaseolus</taxon>
    </lineage>
</organism>
<comment type="caution">
    <text evidence="1">The sequence shown here is derived from an EMBL/GenBank/DDBJ whole genome shotgun (WGS) entry which is preliminary data.</text>
</comment>
<evidence type="ECO:0000313" key="1">
    <source>
        <dbReference type="EMBL" id="KAK7374150.1"/>
    </source>
</evidence>
<dbReference type="Proteomes" id="UP001374584">
    <property type="component" value="Unassembled WGS sequence"/>
</dbReference>